<evidence type="ECO:0000259" key="1">
    <source>
        <dbReference type="Pfam" id="PF13648"/>
    </source>
</evidence>
<comment type="caution">
    <text evidence="2">The sequence shown here is derived from an EMBL/GenBank/DDBJ whole genome shotgun (WGS) entry which is preliminary data.</text>
</comment>
<protein>
    <recommendedName>
        <fullName evidence="1">Lipocalin-like domain-containing protein</fullName>
    </recommendedName>
</protein>
<keyword evidence="3" id="KW-1185">Reference proteome</keyword>
<dbReference type="AlphaFoldDB" id="A0A085ZEP2"/>
<dbReference type="EMBL" id="JPRL01000003">
    <property type="protein sequence ID" value="KFF02906.1"/>
    <property type="molecule type" value="Genomic_DNA"/>
</dbReference>
<evidence type="ECO:0000313" key="2">
    <source>
        <dbReference type="EMBL" id="KFF02906.1"/>
    </source>
</evidence>
<evidence type="ECO:0000313" key="3">
    <source>
        <dbReference type="Proteomes" id="UP000028715"/>
    </source>
</evidence>
<proteinExistence type="predicted"/>
<reference evidence="2 3" key="1">
    <citation type="submission" date="2014-07" db="EMBL/GenBank/DDBJ databases">
        <title>Genome of Flavobacterium reichenbachii LMG 25512.</title>
        <authorList>
            <person name="Stropko S.J."/>
            <person name="Pipes S.E."/>
            <person name="Newman J.D."/>
        </authorList>
    </citation>
    <scope>NUCLEOTIDE SEQUENCE [LARGE SCALE GENOMIC DNA]</scope>
    <source>
        <strain evidence="2 3">LMG 25512</strain>
    </source>
</reference>
<dbReference type="InterPro" id="IPR024311">
    <property type="entry name" value="Lipocalin-like"/>
</dbReference>
<accession>A0A085ZEP2</accession>
<dbReference type="Proteomes" id="UP000028715">
    <property type="component" value="Unassembled WGS sequence"/>
</dbReference>
<dbReference type="STRING" id="362418.IW19_22370"/>
<dbReference type="Pfam" id="PF13648">
    <property type="entry name" value="Lipocalin_4"/>
    <property type="match status" value="1"/>
</dbReference>
<organism evidence="2 3">
    <name type="scientific">Flavobacterium reichenbachii</name>
    <dbReference type="NCBI Taxonomy" id="362418"/>
    <lineage>
        <taxon>Bacteria</taxon>
        <taxon>Pseudomonadati</taxon>
        <taxon>Bacteroidota</taxon>
        <taxon>Flavobacteriia</taxon>
        <taxon>Flavobacteriales</taxon>
        <taxon>Flavobacteriaceae</taxon>
        <taxon>Flavobacterium</taxon>
    </lineage>
</organism>
<gene>
    <name evidence="2" type="ORF">IW19_22370</name>
</gene>
<feature type="domain" description="Lipocalin-like" evidence="1">
    <location>
        <begin position="26"/>
        <end position="112"/>
    </location>
</feature>
<sequence>MTMLFTCFWSCSNDSEIIPDDTSGDIQGAWILKAEYTGGIRQPLSECRLYETISFSGTEILLVRTDESETKTCSLTTYEGIFARTGTSLSVTLPSENFKVKIKELTAVKLVLIAENSGKMTEYERAKPYSLLH</sequence>
<name>A0A085ZEP2_9FLAO</name>